<keyword evidence="1 3" id="KW-0418">Kinase</keyword>
<comment type="pathway">
    <text evidence="1">Amino-sugar metabolism; 1,6-anhydro-N-acetylmuramate degradation.</text>
</comment>
<feature type="compositionally biased region" description="Basic and acidic residues" evidence="2">
    <location>
        <begin position="396"/>
        <end position="409"/>
    </location>
</feature>
<dbReference type="EC" id="2.7.1.170" evidence="1"/>
<gene>
    <name evidence="1" type="primary">anmK</name>
    <name evidence="3" type="ORF">KGD83_17005</name>
</gene>
<dbReference type="EMBL" id="CP074132">
    <property type="protein sequence ID" value="QUX27048.1"/>
    <property type="molecule type" value="Genomic_DNA"/>
</dbReference>
<evidence type="ECO:0000256" key="1">
    <source>
        <dbReference type="HAMAP-Rule" id="MF_01270"/>
    </source>
</evidence>
<dbReference type="Proteomes" id="UP000678016">
    <property type="component" value="Chromosome"/>
</dbReference>
<evidence type="ECO:0000256" key="2">
    <source>
        <dbReference type="SAM" id="MobiDB-lite"/>
    </source>
</evidence>
<organism evidence="3 4">
    <name type="scientific">Nocardiopsis akebiae</name>
    <dbReference type="NCBI Taxonomy" id="2831968"/>
    <lineage>
        <taxon>Bacteria</taxon>
        <taxon>Bacillati</taxon>
        <taxon>Actinomycetota</taxon>
        <taxon>Actinomycetes</taxon>
        <taxon>Streptosporangiales</taxon>
        <taxon>Nocardiopsidaceae</taxon>
        <taxon>Nocardiopsis</taxon>
    </lineage>
</organism>
<accession>A0ABX8BYD0</accession>
<keyword evidence="1" id="KW-0067">ATP-binding</keyword>
<comment type="catalytic activity">
    <reaction evidence="1">
        <text>1,6-anhydro-N-acetyl-beta-muramate + ATP + H2O = N-acetyl-D-muramate 6-phosphate + ADP + H(+)</text>
        <dbReference type="Rhea" id="RHEA:24952"/>
        <dbReference type="ChEBI" id="CHEBI:15377"/>
        <dbReference type="ChEBI" id="CHEBI:15378"/>
        <dbReference type="ChEBI" id="CHEBI:30616"/>
        <dbReference type="ChEBI" id="CHEBI:58690"/>
        <dbReference type="ChEBI" id="CHEBI:58722"/>
        <dbReference type="ChEBI" id="CHEBI:456216"/>
        <dbReference type="EC" id="2.7.1.170"/>
    </reaction>
</comment>
<keyword evidence="4" id="KW-1185">Reference proteome</keyword>
<comment type="pathway">
    <text evidence="1">Cell wall biogenesis; peptidoglycan recycling.</text>
</comment>
<dbReference type="GO" id="GO:0016301">
    <property type="term" value="F:kinase activity"/>
    <property type="evidence" value="ECO:0007669"/>
    <property type="project" value="UniProtKB-KW"/>
</dbReference>
<dbReference type="Pfam" id="PF03702">
    <property type="entry name" value="AnmK"/>
    <property type="match status" value="1"/>
</dbReference>
<dbReference type="HAMAP" id="MF_01270">
    <property type="entry name" value="AnhMurNAc_kinase"/>
    <property type="match status" value="1"/>
</dbReference>
<feature type="binding site" evidence="1">
    <location>
        <begin position="9"/>
        <end position="16"/>
    </location>
    <ligand>
        <name>ATP</name>
        <dbReference type="ChEBI" id="CHEBI:30616"/>
    </ligand>
</feature>
<comment type="function">
    <text evidence="1">Catalyzes the specific phosphorylation of 1,6-anhydro-N-acetylmuramic acid (anhMurNAc) with the simultaneous cleavage of the 1,6-anhydro ring, generating MurNAc-6-P. Is required for the utilization of anhMurNAc either imported from the medium or derived from its own cell wall murein, and thus plays a role in cell wall recycling.</text>
</comment>
<dbReference type="InterPro" id="IPR043129">
    <property type="entry name" value="ATPase_NBD"/>
</dbReference>
<evidence type="ECO:0000313" key="4">
    <source>
        <dbReference type="Proteomes" id="UP000678016"/>
    </source>
</evidence>
<protein>
    <recommendedName>
        <fullName evidence="1">Anhydro-N-acetylmuramic acid kinase</fullName>
        <ecNumber evidence="1">2.7.1.170</ecNumber>
    </recommendedName>
    <alternativeName>
        <fullName evidence="1">AnhMurNAc kinase</fullName>
    </alternativeName>
</protein>
<reference evidence="4" key="1">
    <citation type="submission" date="2021-05" db="EMBL/GenBank/DDBJ databases">
        <title>Direct Submission.</title>
        <authorList>
            <person name="Li K."/>
            <person name="Gao J."/>
        </authorList>
    </citation>
    <scope>NUCLEOTIDE SEQUENCE [LARGE SCALE GENOMIC DNA]</scope>
    <source>
        <strain evidence="4">HDS12</strain>
    </source>
</reference>
<dbReference type="SUPFAM" id="SSF53067">
    <property type="entry name" value="Actin-like ATPase domain"/>
    <property type="match status" value="1"/>
</dbReference>
<dbReference type="RefSeq" id="WP_212640134.1">
    <property type="nucleotide sequence ID" value="NZ_CP074132.1"/>
</dbReference>
<dbReference type="InterPro" id="IPR005338">
    <property type="entry name" value="Anhydro_N_Ac-Mur_kinase"/>
</dbReference>
<keyword evidence="1 3" id="KW-0808">Transferase</keyword>
<proteinExistence type="inferred from homology"/>
<keyword evidence="1" id="KW-0547">Nucleotide-binding</keyword>
<dbReference type="PANTHER" id="PTHR30605:SF0">
    <property type="entry name" value="ANHYDRO-N-ACETYLMURAMIC ACID KINASE"/>
    <property type="match status" value="1"/>
</dbReference>
<sequence>MIVIGLSSGTSADGIDVAAARLALDGDLVLLTPLGHRTEPYPGDLREEIRAALPPARTTVEAVCRLDTRIGRAFADAALRAVGELAGGRADLVASHGQTLFHWADHRADHRADRAAVHGTLQLGQPAWIAEATGLPVVSDLRTADVAAGGQGAPLAGLLDALLLGARSEPTAALNLGGIANVTVLRAGQPPLAFDTGPGNSLLDAAARRVSGGRADFDVDGAMARSGRPDPALLEHLLAESYYRLPPPRTTGLELFGSGYLDAALRAVGTPDDADLMATLVELTAATVADALRPHGVAEVLASGGGTRNPVLMERLAARLRPARLSPFDALGLDSDAKEAYLFALIGFLTWHGLPGSVPSCTGARRAPVAGRLTPGASPLRLPEPAPTVPARLRVGARDRRDPAPHHPE</sequence>
<keyword evidence="1" id="KW-0119">Carbohydrate metabolism</keyword>
<comment type="similarity">
    <text evidence="1">Belongs to the anhydro-N-acetylmuramic acid kinase family.</text>
</comment>
<dbReference type="NCBIfam" id="NF007146">
    <property type="entry name" value="PRK09585.2-6"/>
    <property type="match status" value="1"/>
</dbReference>
<dbReference type="PANTHER" id="PTHR30605">
    <property type="entry name" value="ANHYDRO-N-ACETYLMURAMIC ACID KINASE"/>
    <property type="match status" value="1"/>
</dbReference>
<name>A0ABX8BYD0_9ACTN</name>
<dbReference type="Gene3D" id="3.30.420.40">
    <property type="match status" value="2"/>
</dbReference>
<feature type="region of interest" description="Disordered" evidence="2">
    <location>
        <begin position="369"/>
        <end position="409"/>
    </location>
</feature>
<evidence type="ECO:0000313" key="3">
    <source>
        <dbReference type="EMBL" id="QUX27048.1"/>
    </source>
</evidence>